<accession>A0A1Y5E758</accession>
<dbReference type="Pfam" id="PF11306">
    <property type="entry name" value="DUF3108"/>
    <property type="match status" value="1"/>
</dbReference>
<comment type="caution">
    <text evidence="1">The sequence shown here is derived from an EMBL/GenBank/DDBJ whole genome shotgun (WGS) entry which is preliminary data.</text>
</comment>
<proteinExistence type="predicted"/>
<name>A0A1Y5E758_COLPS</name>
<dbReference type="InterPro" id="IPR021457">
    <property type="entry name" value="DUF3108"/>
</dbReference>
<sequence length="280" mass="31755">MTEQTKLTKLSNLGNFTHKTFPLLKALTQLTLLSFYLFGFTAQSQTNVSGPLTAEAFSELHQCDKKFEYDVYFLGGKVGYLHRKIKWDNSAAATKATVTSYGEVSFLWLDSTYQQQSTMQYLPQNNHFLTPSFSQKLTGIKSREMKADISSNGLSSTVTLDADVSHYQQKDENNNNPLYDLDTLGAQIRLNLLQGKTRFTLSRQASSKVESYQFEVAGSEVIHHEKWGELTTSKVVEVGEHENIVLWFSSKHDHQLVKAELDMIFSPVVWLSHFSKQCDS</sequence>
<dbReference type="Proteomes" id="UP000243053">
    <property type="component" value="Unassembled WGS sequence"/>
</dbReference>
<dbReference type="EMBL" id="MAAF01000083">
    <property type="protein sequence ID" value="OUR78259.1"/>
    <property type="molecule type" value="Genomic_DNA"/>
</dbReference>
<gene>
    <name evidence="1" type="ORF">A9Q75_14080</name>
</gene>
<dbReference type="AlphaFoldDB" id="A0A1Y5E758"/>
<evidence type="ECO:0000313" key="2">
    <source>
        <dbReference type="Proteomes" id="UP000243053"/>
    </source>
</evidence>
<organism evidence="1 2">
    <name type="scientific">Colwellia psychrerythraea</name>
    <name type="common">Vibrio psychroerythus</name>
    <dbReference type="NCBI Taxonomy" id="28229"/>
    <lineage>
        <taxon>Bacteria</taxon>
        <taxon>Pseudomonadati</taxon>
        <taxon>Pseudomonadota</taxon>
        <taxon>Gammaproteobacteria</taxon>
        <taxon>Alteromonadales</taxon>
        <taxon>Colwelliaceae</taxon>
        <taxon>Colwellia</taxon>
    </lineage>
</organism>
<evidence type="ECO:0000313" key="1">
    <source>
        <dbReference type="EMBL" id="OUR78259.1"/>
    </source>
</evidence>
<reference evidence="2" key="1">
    <citation type="journal article" date="2017" name="Proc. Natl. Acad. Sci. U.S.A.">
        <title>Simulation of Deepwater Horizon oil plume reveals substrate specialization within a complex community of hydrocarbon degraders.</title>
        <authorList>
            <person name="Hu P."/>
            <person name="Dubinsky E.A."/>
            <person name="Probst A.J."/>
            <person name="Wang J."/>
            <person name="Sieber C.M.K."/>
            <person name="Tom L.M."/>
            <person name="Gardinali P."/>
            <person name="Banfield J.F."/>
            <person name="Atlas R.M."/>
            <person name="Andersen G.L."/>
        </authorList>
    </citation>
    <scope>NUCLEOTIDE SEQUENCE [LARGE SCALE GENOMIC DNA]</scope>
</reference>
<protein>
    <submittedName>
        <fullName evidence="1">DUF3108 domain-containing protein</fullName>
    </submittedName>
</protein>